<gene>
    <name evidence="11" type="ORF">CBRE1094_LOCUS35738</name>
</gene>
<dbReference type="InterPro" id="IPR039432">
    <property type="entry name" value="SRP9_dom"/>
</dbReference>
<dbReference type="EMBL" id="HBGU01065573">
    <property type="protein sequence ID" value="CAD9524713.1"/>
    <property type="molecule type" value="Transcribed_RNA"/>
</dbReference>
<evidence type="ECO:0000256" key="4">
    <source>
        <dbReference type="ARBA" id="ARBA00022490"/>
    </source>
</evidence>
<evidence type="ECO:0000256" key="7">
    <source>
        <dbReference type="ARBA" id="ARBA00023274"/>
    </source>
</evidence>
<keyword evidence="6" id="KW-0733">Signal recognition particle</keyword>
<evidence type="ECO:0000259" key="10">
    <source>
        <dbReference type="Pfam" id="PF05486"/>
    </source>
</evidence>
<dbReference type="FunFam" id="3.30.720.10:FF:000001">
    <property type="entry name" value="Signal recognition particle 9 kDa protein"/>
    <property type="match status" value="1"/>
</dbReference>
<dbReference type="GO" id="GO:0005829">
    <property type="term" value="C:cytosol"/>
    <property type="evidence" value="ECO:0007669"/>
    <property type="project" value="UniProtKB-ARBA"/>
</dbReference>
<proteinExistence type="inferred from homology"/>
<dbReference type="InterPro" id="IPR039914">
    <property type="entry name" value="SRP9-like"/>
</dbReference>
<evidence type="ECO:0000313" key="11">
    <source>
        <dbReference type="EMBL" id="CAD9524713.1"/>
    </source>
</evidence>
<dbReference type="PANTHER" id="PTHR12834">
    <property type="entry name" value="SIGNAL RECOGNITION PARTICLE 9 KDA PROTEIN"/>
    <property type="match status" value="1"/>
</dbReference>
<keyword evidence="4" id="KW-0963">Cytoplasm</keyword>
<evidence type="ECO:0000256" key="9">
    <source>
        <dbReference type="SAM" id="MobiDB-lite"/>
    </source>
</evidence>
<accession>A0A7S2INI4</accession>
<evidence type="ECO:0000256" key="1">
    <source>
        <dbReference type="ARBA" id="ARBA00004496"/>
    </source>
</evidence>
<evidence type="ECO:0000256" key="8">
    <source>
        <dbReference type="ARBA" id="ARBA00045462"/>
    </source>
</evidence>
<comment type="similarity">
    <text evidence="2">Belongs to the SRP9 family.</text>
</comment>
<evidence type="ECO:0000256" key="6">
    <source>
        <dbReference type="ARBA" id="ARBA00023135"/>
    </source>
</evidence>
<dbReference type="Gene3D" id="3.30.720.10">
    <property type="entry name" value="Signal recognition particle alu RNA binding heterodimer, srp9/1"/>
    <property type="match status" value="1"/>
</dbReference>
<feature type="region of interest" description="Disordered" evidence="9">
    <location>
        <begin position="83"/>
        <end position="115"/>
    </location>
</feature>
<sequence length="115" mass="13676">MVWIDSWDTFYAEAEKLYTDHPEHTRYVMKYRHCDGKLELKVTNDRVCLKFLTDQAQDLKRIEKLNNLFLTYMCGKDPQLEPPEEVLAMRADRPTSSEDPDRSQQHSGKKKKVKR</sequence>
<dbReference type="GO" id="GO:0006614">
    <property type="term" value="P:SRP-dependent cotranslational protein targeting to membrane"/>
    <property type="evidence" value="ECO:0007669"/>
    <property type="project" value="InterPro"/>
</dbReference>
<evidence type="ECO:0000256" key="3">
    <source>
        <dbReference type="ARBA" id="ARBA00020414"/>
    </source>
</evidence>
<comment type="subcellular location">
    <subcellularLocation>
        <location evidence="1">Cytoplasm</location>
    </subcellularLocation>
</comment>
<dbReference type="Pfam" id="PF05486">
    <property type="entry name" value="SRP9-21"/>
    <property type="match status" value="1"/>
</dbReference>
<keyword evidence="7" id="KW-0687">Ribonucleoprotein</keyword>
<evidence type="ECO:0000256" key="2">
    <source>
        <dbReference type="ARBA" id="ARBA00009193"/>
    </source>
</evidence>
<feature type="compositionally biased region" description="Basic and acidic residues" evidence="9">
    <location>
        <begin position="90"/>
        <end position="104"/>
    </location>
</feature>
<comment type="function">
    <text evidence="8">Component of the signal recognition particle (SRP) complex, a ribonucleoprotein complex that mediates the cotranslational targeting of secretory and membrane proteins to the endoplasmic reticulum (ER). SRP9 together with SRP14 and the Alu portion of the SRP RNA, constitutes the elongation arrest domain of SRP. The complex of SRP9 and SRP14 is required for SRP RNA binding.</text>
</comment>
<dbReference type="AlphaFoldDB" id="A0A7S2INI4"/>
<evidence type="ECO:0000256" key="5">
    <source>
        <dbReference type="ARBA" id="ARBA00022884"/>
    </source>
</evidence>
<dbReference type="InterPro" id="IPR009018">
    <property type="entry name" value="Signal_recog_particle_SRP9/14"/>
</dbReference>
<dbReference type="GO" id="GO:0008312">
    <property type="term" value="F:7S RNA binding"/>
    <property type="evidence" value="ECO:0007669"/>
    <property type="project" value="InterPro"/>
</dbReference>
<name>A0A7S2INI4_9EUKA</name>
<reference evidence="11" key="1">
    <citation type="submission" date="2021-01" db="EMBL/GenBank/DDBJ databases">
        <authorList>
            <person name="Corre E."/>
            <person name="Pelletier E."/>
            <person name="Niang G."/>
            <person name="Scheremetjew M."/>
            <person name="Finn R."/>
            <person name="Kale V."/>
            <person name="Holt S."/>
            <person name="Cochrane G."/>
            <person name="Meng A."/>
            <person name="Brown T."/>
            <person name="Cohen L."/>
        </authorList>
    </citation>
    <scope>NUCLEOTIDE SEQUENCE</scope>
    <source>
        <strain evidence="11">UTEX LB 985</strain>
    </source>
</reference>
<keyword evidence="5" id="KW-0694">RNA-binding</keyword>
<feature type="domain" description="SRP9" evidence="10">
    <location>
        <begin position="5"/>
        <end position="66"/>
    </location>
</feature>
<organism evidence="11">
    <name type="scientific">Haptolina brevifila</name>
    <dbReference type="NCBI Taxonomy" id="156173"/>
    <lineage>
        <taxon>Eukaryota</taxon>
        <taxon>Haptista</taxon>
        <taxon>Haptophyta</taxon>
        <taxon>Prymnesiophyceae</taxon>
        <taxon>Prymnesiales</taxon>
        <taxon>Prymnesiaceae</taxon>
        <taxon>Haptolina</taxon>
    </lineage>
</organism>
<dbReference type="SUPFAM" id="SSF54762">
    <property type="entry name" value="Signal recognition particle alu RNA binding heterodimer, SRP9/14"/>
    <property type="match status" value="1"/>
</dbReference>
<dbReference type="GO" id="GO:0005786">
    <property type="term" value="C:signal recognition particle, endoplasmic reticulum targeting"/>
    <property type="evidence" value="ECO:0007669"/>
    <property type="project" value="UniProtKB-KW"/>
</dbReference>
<dbReference type="PANTHER" id="PTHR12834:SF12">
    <property type="entry name" value="SIGNAL RECOGNITION PARTICLE 9 KDA PROTEIN"/>
    <property type="match status" value="1"/>
</dbReference>
<protein>
    <recommendedName>
        <fullName evidence="3">Signal recognition particle 9 kDa protein</fullName>
    </recommendedName>
</protein>